<evidence type="ECO:0000259" key="2">
    <source>
        <dbReference type="PROSITE" id="PS50097"/>
    </source>
</evidence>
<feature type="non-terminal residue" evidence="3">
    <location>
        <position position="447"/>
    </location>
</feature>
<feature type="compositionally biased region" description="Low complexity" evidence="1">
    <location>
        <begin position="367"/>
        <end position="377"/>
    </location>
</feature>
<dbReference type="CDD" id="cd18186">
    <property type="entry name" value="BTB_POZ_ZBTB_KLHL-like"/>
    <property type="match status" value="1"/>
</dbReference>
<dbReference type="AlphaFoldDB" id="A0A0G4FZB7"/>
<name>A0A0G4FZB7_9ALVE</name>
<dbReference type="PROSITE" id="PS50097">
    <property type="entry name" value="BTB"/>
    <property type="match status" value="1"/>
</dbReference>
<evidence type="ECO:0000313" key="3">
    <source>
        <dbReference type="EMBL" id="CEM20434.1"/>
    </source>
</evidence>
<dbReference type="SUPFAM" id="SSF54695">
    <property type="entry name" value="POZ domain"/>
    <property type="match status" value="1"/>
</dbReference>
<dbReference type="EMBL" id="CDMZ01000735">
    <property type="protein sequence ID" value="CEM20434.1"/>
    <property type="molecule type" value="Genomic_DNA"/>
</dbReference>
<dbReference type="InterPro" id="IPR000210">
    <property type="entry name" value="BTB/POZ_dom"/>
</dbReference>
<dbReference type="PANTHER" id="PTHR24413">
    <property type="entry name" value="SPECKLE-TYPE POZ PROTEIN"/>
    <property type="match status" value="1"/>
</dbReference>
<gene>
    <name evidence="3" type="ORF">Cvel_19382</name>
</gene>
<dbReference type="InterPro" id="IPR011333">
    <property type="entry name" value="SKP1/BTB/POZ_sf"/>
</dbReference>
<organism evidence="3">
    <name type="scientific">Chromera velia CCMP2878</name>
    <dbReference type="NCBI Taxonomy" id="1169474"/>
    <lineage>
        <taxon>Eukaryota</taxon>
        <taxon>Sar</taxon>
        <taxon>Alveolata</taxon>
        <taxon>Colpodellida</taxon>
        <taxon>Chromeraceae</taxon>
        <taxon>Chromera</taxon>
    </lineage>
</organism>
<protein>
    <recommendedName>
        <fullName evidence="2">BTB domain-containing protein</fullName>
    </recommendedName>
</protein>
<dbReference type="SMART" id="SM00225">
    <property type="entry name" value="BTB"/>
    <property type="match status" value="1"/>
</dbReference>
<sequence length="447" mass="48473">MQCAIETNFFDVVKRLIEGRTCSVDDVFEIGHKIHAEGAHGELDEGVDKNVFMSSRSPGTVARVPPIFLAVQNCYYHAKYCRSRYSETGYKAWTNALGILDLLLNEGVDLEKKLPNVLVCNVEHLLWAASERQMTAAEFTLWLKQYTSGISGAEKRLGLDDVLERLHAKAAQPDCGLTVRVPAEAAALWKSLLFSSDFSDIKFATQGETIHAHKAVLAAGSPYFKTLFEGPWRENASDTVQTSASPKLLRTALRFIYTGETGHDMPDNPEEVGELFHLASGYELRTLAEKCEQSLVRSLSRETVRRVLELSDLVNSRSLKSACVEYVRKHAAQLLFDPRFSSLASEKPDLWRELQEAFGVPAAVASSSSGSASAGGVSNSGGGADGGEEAEAGNKRKAETETEQEGNGGSGGRGARGGGKRGRGGGEGGCLGLWKRGECCGWHCQHV</sequence>
<feature type="domain" description="BTB" evidence="2">
    <location>
        <begin position="199"/>
        <end position="265"/>
    </location>
</feature>
<evidence type="ECO:0000256" key="1">
    <source>
        <dbReference type="SAM" id="MobiDB-lite"/>
    </source>
</evidence>
<accession>A0A0G4FZB7</accession>
<reference evidence="3" key="1">
    <citation type="submission" date="2014-11" db="EMBL/GenBank/DDBJ databases">
        <authorList>
            <person name="Otto D Thomas"/>
            <person name="Naeem Raeece"/>
        </authorList>
    </citation>
    <scope>NUCLEOTIDE SEQUENCE</scope>
</reference>
<feature type="compositionally biased region" description="Gly residues" evidence="1">
    <location>
        <begin position="406"/>
        <end position="417"/>
    </location>
</feature>
<dbReference type="Gene3D" id="3.30.710.10">
    <property type="entry name" value="Potassium Channel Kv1.1, Chain A"/>
    <property type="match status" value="1"/>
</dbReference>
<proteinExistence type="predicted"/>
<dbReference type="Gene3D" id="1.25.40.420">
    <property type="match status" value="1"/>
</dbReference>
<dbReference type="Pfam" id="PF00651">
    <property type="entry name" value="BTB"/>
    <property type="match status" value="1"/>
</dbReference>
<feature type="region of interest" description="Disordered" evidence="1">
    <location>
        <begin position="367"/>
        <end position="426"/>
    </location>
</feature>